<dbReference type="NCBIfam" id="TIGR00625">
    <property type="entry name" value="tfb2"/>
    <property type="match status" value="1"/>
</dbReference>
<keyword evidence="12" id="KW-1185">Reference proteome</keyword>
<reference evidence="11" key="1">
    <citation type="journal article" date="2020" name="Stud. Mycol.">
        <title>101 Dothideomycetes genomes: a test case for predicting lifestyles and emergence of pathogens.</title>
        <authorList>
            <person name="Haridas S."/>
            <person name="Albert R."/>
            <person name="Binder M."/>
            <person name="Bloem J."/>
            <person name="Labutti K."/>
            <person name="Salamov A."/>
            <person name="Andreopoulos B."/>
            <person name="Baker S."/>
            <person name="Barry K."/>
            <person name="Bills G."/>
            <person name="Bluhm B."/>
            <person name="Cannon C."/>
            <person name="Castanera R."/>
            <person name="Culley D."/>
            <person name="Daum C."/>
            <person name="Ezra D."/>
            <person name="Gonzalez J."/>
            <person name="Henrissat B."/>
            <person name="Kuo A."/>
            <person name="Liang C."/>
            <person name="Lipzen A."/>
            <person name="Lutzoni F."/>
            <person name="Magnuson J."/>
            <person name="Mondo S."/>
            <person name="Nolan M."/>
            <person name="Ohm R."/>
            <person name="Pangilinan J."/>
            <person name="Park H.-J."/>
            <person name="Ramirez L."/>
            <person name="Alfaro M."/>
            <person name="Sun H."/>
            <person name="Tritt A."/>
            <person name="Yoshinaga Y."/>
            <person name="Zwiers L.-H."/>
            <person name="Turgeon B."/>
            <person name="Goodwin S."/>
            <person name="Spatafora J."/>
            <person name="Crous P."/>
            <person name="Grigoriev I."/>
        </authorList>
    </citation>
    <scope>NUCLEOTIDE SEQUENCE</scope>
    <source>
        <strain evidence="11">CBS 113979</strain>
    </source>
</reference>
<comment type="similarity">
    <text evidence="3 9">Belongs to the TFB2 family.</text>
</comment>
<evidence type="ECO:0000256" key="7">
    <source>
        <dbReference type="ARBA" id="ARBA00023204"/>
    </source>
</evidence>
<comment type="subcellular location">
    <subcellularLocation>
        <location evidence="2 9">Nucleus</location>
    </subcellularLocation>
</comment>
<dbReference type="GO" id="GO:0001671">
    <property type="term" value="F:ATPase activator activity"/>
    <property type="evidence" value="ECO:0007669"/>
    <property type="project" value="InterPro"/>
</dbReference>
<keyword evidence="7 9" id="KW-0234">DNA repair</keyword>
<comment type="function">
    <text evidence="1">Component of the general transcription and DNA repair factor IIH (TFIIH) core complex, which is involved in general and transcription-coupled nucleotide excision repair (NER) of damaged DNA and, when complexed to TFIIK, in RNA transcription by RNA polymerase II. In NER, TFIIH acts by opening DNA around the lesion to allow the excision of the damaged oligonucleotide and its replacement by a new DNA fragment. In transcription, TFIIH has an essential role in transcription initiation. When the pre-initiation complex (PIC) has been established, TFIIH is required for promoter opening and promoter escape. Phosphorylation of the C-terminal tail (CTD) of the largest subunit of RNA polymerase II by the kinase module TFIIK controls the initiation of transcription.</text>
</comment>
<evidence type="ECO:0000313" key="11">
    <source>
        <dbReference type="EMBL" id="KAF1987314.1"/>
    </source>
</evidence>
<protein>
    <recommendedName>
        <fullName evidence="9">RNA polymerase II transcription factor B subunit 2</fullName>
    </recommendedName>
</protein>
<accession>A0A6G1H2M5</accession>
<dbReference type="InterPro" id="IPR004598">
    <property type="entry name" value="TFIIH_p52/Tfb2"/>
</dbReference>
<proteinExistence type="inferred from homology"/>
<evidence type="ECO:0000256" key="2">
    <source>
        <dbReference type="ARBA" id="ARBA00004123"/>
    </source>
</evidence>
<dbReference type="Gene3D" id="3.30.70.2610">
    <property type="match status" value="1"/>
</dbReference>
<dbReference type="GO" id="GO:0006289">
    <property type="term" value="P:nucleotide-excision repair"/>
    <property type="evidence" value="ECO:0007669"/>
    <property type="project" value="InterPro"/>
</dbReference>
<evidence type="ECO:0000256" key="3">
    <source>
        <dbReference type="ARBA" id="ARBA00007132"/>
    </source>
</evidence>
<keyword evidence="4 9" id="KW-0227">DNA damage</keyword>
<sequence>MAMLYAPFPLSDRDLLTWIQPGSRVQKDAAIDTLKRLHIIKINPDPRTYNLRKNFEISLRRALSGGGRHNSFGVPCTVPKHAQLSVPDLDAWARGQWEAILYFMVGSFAIQGTSSAVPSDTTRKVKDMLVEGLLVDARNSKITTAGFDFLLRETNVQVWSLLVIHLISRKNSGADVVEMLSFIFMLGSMDLGRAYSTSPLSESQLSLLSDLHDYGLVKHSPPTAASAFPATPGYFYPTRLATTLSSDTSALPADPTTSTDSAGKGYIILETNYRLYAYTSSPLLISILALFTHLHTRFPNLVSGKLTKSSITSALALGISSSQILRYLSVHAHPQMLSRSHNAASANLAVRSILPPTVMDQVSLWEVERERVQGNAGYLIKDFDKESEYEQVCQYAQDLNVLVKKWDAKRMLFVTQINQVGDFMKRLKNKRVEKGKKAGGVAG</sequence>
<name>A0A6G1H2M5_9PEZI</name>
<evidence type="ECO:0000313" key="12">
    <source>
        <dbReference type="Proteomes" id="UP000800041"/>
    </source>
</evidence>
<dbReference type="GO" id="GO:0005675">
    <property type="term" value="C:transcription factor TFIIH holo complex"/>
    <property type="evidence" value="ECO:0007669"/>
    <property type="project" value="TreeGrafter"/>
</dbReference>
<evidence type="ECO:0000256" key="8">
    <source>
        <dbReference type="ARBA" id="ARBA00023242"/>
    </source>
</evidence>
<feature type="domain" description="Transcription factor Tfb2 C-terminal" evidence="10">
    <location>
        <begin position="360"/>
        <end position="425"/>
    </location>
</feature>
<evidence type="ECO:0000256" key="6">
    <source>
        <dbReference type="ARBA" id="ARBA00023163"/>
    </source>
</evidence>
<evidence type="ECO:0000256" key="9">
    <source>
        <dbReference type="RuleBase" id="RU364024"/>
    </source>
</evidence>
<dbReference type="InterPro" id="IPR040662">
    <property type="entry name" value="Tfb2_C"/>
</dbReference>
<evidence type="ECO:0000256" key="5">
    <source>
        <dbReference type="ARBA" id="ARBA00023015"/>
    </source>
</evidence>
<organism evidence="11 12">
    <name type="scientific">Aulographum hederae CBS 113979</name>
    <dbReference type="NCBI Taxonomy" id="1176131"/>
    <lineage>
        <taxon>Eukaryota</taxon>
        <taxon>Fungi</taxon>
        <taxon>Dikarya</taxon>
        <taxon>Ascomycota</taxon>
        <taxon>Pezizomycotina</taxon>
        <taxon>Dothideomycetes</taxon>
        <taxon>Pleosporomycetidae</taxon>
        <taxon>Aulographales</taxon>
        <taxon>Aulographaceae</taxon>
    </lineage>
</organism>
<dbReference type="Pfam" id="PF18307">
    <property type="entry name" value="Tfb2_C"/>
    <property type="match status" value="1"/>
</dbReference>
<dbReference type="GO" id="GO:0000439">
    <property type="term" value="C:transcription factor TFIIH core complex"/>
    <property type="evidence" value="ECO:0007669"/>
    <property type="project" value="InterPro"/>
</dbReference>
<dbReference type="Pfam" id="PF03849">
    <property type="entry name" value="Tfb2"/>
    <property type="match status" value="1"/>
</dbReference>
<gene>
    <name evidence="11" type="ORF">K402DRAFT_57797</name>
</gene>
<dbReference type="GO" id="GO:0003690">
    <property type="term" value="F:double-stranded DNA binding"/>
    <property type="evidence" value="ECO:0007669"/>
    <property type="project" value="TreeGrafter"/>
</dbReference>
<dbReference type="PANTHER" id="PTHR13152:SF0">
    <property type="entry name" value="GENERAL TRANSCRIPTION FACTOR IIH SUBUNIT 4"/>
    <property type="match status" value="1"/>
</dbReference>
<dbReference type="PANTHER" id="PTHR13152">
    <property type="entry name" value="TFIIH, POLYPEPTIDE 4"/>
    <property type="match status" value="1"/>
</dbReference>
<evidence type="ECO:0000256" key="1">
    <source>
        <dbReference type="ARBA" id="ARBA00002817"/>
    </source>
</evidence>
<dbReference type="OrthoDB" id="364513at2759"/>
<keyword evidence="6 9" id="KW-0804">Transcription</keyword>
<comment type="function">
    <text evidence="9">Component of the general transcription and DNA repair factor IIH (TFIIH) core complex which is involved in general and transcription-coupled nucleotide excision repair (NER) of damaged DNA.</text>
</comment>
<dbReference type="AlphaFoldDB" id="A0A6G1H2M5"/>
<dbReference type="Proteomes" id="UP000800041">
    <property type="component" value="Unassembled WGS sequence"/>
</dbReference>
<evidence type="ECO:0000259" key="10">
    <source>
        <dbReference type="Pfam" id="PF18307"/>
    </source>
</evidence>
<dbReference type="EMBL" id="ML977153">
    <property type="protein sequence ID" value="KAF1987314.1"/>
    <property type="molecule type" value="Genomic_DNA"/>
</dbReference>
<keyword evidence="8 9" id="KW-0539">Nucleus</keyword>
<evidence type="ECO:0000256" key="4">
    <source>
        <dbReference type="ARBA" id="ARBA00022763"/>
    </source>
</evidence>
<keyword evidence="5 9" id="KW-0805">Transcription regulation</keyword>